<feature type="region of interest" description="Disordered" evidence="1">
    <location>
        <begin position="462"/>
        <end position="513"/>
    </location>
</feature>
<feature type="region of interest" description="Disordered" evidence="1">
    <location>
        <begin position="244"/>
        <end position="270"/>
    </location>
</feature>
<feature type="compositionally biased region" description="Basic residues" evidence="1">
    <location>
        <begin position="688"/>
        <end position="710"/>
    </location>
</feature>
<feature type="compositionally biased region" description="Polar residues" evidence="1">
    <location>
        <begin position="1207"/>
        <end position="1219"/>
    </location>
</feature>
<feature type="compositionally biased region" description="Basic residues" evidence="1">
    <location>
        <begin position="305"/>
        <end position="337"/>
    </location>
</feature>
<feature type="region of interest" description="Disordered" evidence="1">
    <location>
        <begin position="407"/>
        <end position="444"/>
    </location>
</feature>
<feature type="region of interest" description="Disordered" evidence="1">
    <location>
        <begin position="639"/>
        <end position="712"/>
    </location>
</feature>
<feature type="compositionally biased region" description="Pro residues" evidence="1">
    <location>
        <begin position="595"/>
        <end position="608"/>
    </location>
</feature>
<feature type="region of interest" description="Disordered" evidence="1">
    <location>
        <begin position="1290"/>
        <end position="1349"/>
    </location>
</feature>
<dbReference type="EMBL" id="BSDZ01000008">
    <property type="protein sequence ID" value="GLI60331.1"/>
    <property type="molecule type" value="Genomic_DNA"/>
</dbReference>
<feature type="region of interest" description="Disordered" evidence="1">
    <location>
        <begin position="1187"/>
        <end position="1219"/>
    </location>
</feature>
<dbReference type="Proteomes" id="UP001165090">
    <property type="component" value="Unassembled WGS sequence"/>
</dbReference>
<proteinExistence type="predicted"/>
<feature type="region of interest" description="Disordered" evidence="1">
    <location>
        <begin position="776"/>
        <end position="837"/>
    </location>
</feature>
<feature type="compositionally biased region" description="Low complexity" evidence="1">
    <location>
        <begin position="425"/>
        <end position="434"/>
    </location>
</feature>
<sequence length="1496" mass="158687">MAVSLVCFTTAKAEELSRSDGALHALAARAFSLARAVSLPDITPFRTNLEAIRNAIGEDLVATMSPGGNYPAKVADYRTEANQSSMTVLDHGNQYQMNETLLVRSCKRTKLDVSLQAPLLYDQSQPAAFVQSKDLSLSKMSIDNLFRLIPQLDPVVTLSSASQCVSLGIVAPATCGPPASVADPAQANRQASLKRVQGLCAVNLSNGSWRAMLRTDAPPAAGKPFRPEPAASAVLLDSILPSSQAAESDKVRTSSILAQRHHHDERKRERDCQRLDLQKFSQRGWTTWQTEQLQGHWSCGPKSQQHCHHHRQHHHRQHHHHQHHHRQHHHHNNHKEHHILQERKGTPMYINQTQLGMPLLKADTVGPLHPAGKWRYSGKRQRLQESGPPAVPVSDQWRATCSKRAAWDQPGQWCPSEEATKQQRKQQQQLDQQRTIPQGEAVAQQHQWRNGMLHQMAQGLDAPTSGVAPIRTTEPTAAGEERVEHDWPLPRESTSLGSSKDKRHGSDDMGAEDVVAPADMGAPEGASAALAAAAAGEGANFAAAPEASADPGKAQLPAFAVSMADGYGWQQQQKAQEQQQQQQQRQESGARQHSLPPPPPPLPPPLPPQEEKTAAQASRNLDFAPDDCCRDHEAVCVKAPQGPVFDGPPPAATPHGTGCGGIPEAAAMATEEQACKDSPEDVEPGQKQVHKQKDKQRDKRTGKRKGRGKGKAVAEVVAGDAVGLVGAADVAAAAELVGNAATPCGQKALKARVKDHVRTPSCPAPTHETLVVPVDKQSRRRARKQQPCPHSSSPLTSKRMAAAQRVDSPTAKPAYGTSVETARPVEHKNPCKASAAPAAVKASPMMADAMGEMLSHSGPSHGGVNADGVRDPQGADEPNAEDGAPLTNSCVSNFGIKMAAPATAAPGATATGTTGAMEHVGPQQEPAAGPSRLQRRGPELQACFAAPIPPSVVRTQLAGRAAPSLAHRSVPGATAAPLEAKPERRYKPVAPARRPRAAACNLPSTHAELAAVAAALLAAQLAKGFSEGRDGNAAHGTAADVAIPAANAKSGPVTVAEETVAEKVTMADAGRQVGDTAVAPPSVPQEENWPTGAGAVPPPCPDTAAMPPNTSHGCGGVAADLPSRASSTFEGVSTVYSNTFDRDMPHGFRDGEGSTAEQHRAGTCSAVTDSWNSHQDTGTAAVTAAAGAAMASRGPEHRGGGSDIGGSPSQRRPLSGTATSPVWQAVSEVCLAVKPSEGTAAAAVGTADAGIAAEPGFKSGLWRARSAHGLGEDGEWDISRRNSCACESRGGMVPDGDVGDVFGNNEGVGSHGESDGRPEGPTGNGGNGAGQGQDEDDAGMSEVEKEEWRRRRAEIERQRAEAAAEREAARRARAARAVASATEELERRIRQRLADHHQLASAAAAEAAAKEDIRSRIRDILQERFRKALEEHNLSRMLRQLGLLSKGTYLRTAEQRSKALKSAKIRFHPDKVTGSLEDRVYAEEVSKLLNSWTWTK</sequence>
<keyword evidence="3" id="KW-1185">Reference proteome</keyword>
<evidence type="ECO:0000256" key="1">
    <source>
        <dbReference type="SAM" id="MobiDB-lite"/>
    </source>
</evidence>
<evidence type="ECO:0008006" key="4">
    <source>
        <dbReference type="Google" id="ProtNLM"/>
    </source>
</evidence>
<feature type="compositionally biased region" description="Low complexity" evidence="1">
    <location>
        <begin position="570"/>
        <end position="586"/>
    </location>
</feature>
<feature type="compositionally biased region" description="Low complexity" evidence="1">
    <location>
        <begin position="1290"/>
        <end position="1308"/>
    </location>
</feature>
<evidence type="ECO:0000313" key="2">
    <source>
        <dbReference type="EMBL" id="GLI60331.1"/>
    </source>
</evidence>
<name>A0ABQ5RRX0_9CHLO</name>
<feature type="region of interest" description="Disordered" evidence="1">
    <location>
        <begin position="569"/>
        <end position="626"/>
    </location>
</feature>
<feature type="region of interest" description="Disordered" evidence="1">
    <location>
        <begin position="854"/>
        <end position="886"/>
    </location>
</feature>
<evidence type="ECO:0000313" key="3">
    <source>
        <dbReference type="Proteomes" id="UP001165090"/>
    </source>
</evidence>
<feature type="compositionally biased region" description="Basic and acidic residues" evidence="1">
    <location>
        <begin position="479"/>
        <end position="489"/>
    </location>
</feature>
<accession>A0ABQ5RRX0</accession>
<feature type="region of interest" description="Disordered" evidence="1">
    <location>
        <begin position="301"/>
        <end position="339"/>
    </location>
</feature>
<feature type="compositionally biased region" description="Gly residues" evidence="1">
    <location>
        <begin position="1322"/>
        <end position="1331"/>
    </location>
</feature>
<protein>
    <recommendedName>
        <fullName evidence="4">J domain-containing protein</fullName>
    </recommendedName>
</protein>
<comment type="caution">
    <text evidence="2">The sequence shown here is derived from an EMBL/GenBank/DDBJ whole genome shotgun (WGS) entry which is preliminary data.</text>
</comment>
<reference evidence="2 3" key="1">
    <citation type="journal article" date="2023" name="IScience">
        <title>Expanded male sex-determining region conserved during the evolution of homothallism in the green alga Volvox.</title>
        <authorList>
            <person name="Yamamoto K."/>
            <person name="Matsuzaki R."/>
            <person name="Mahakham W."/>
            <person name="Heman W."/>
            <person name="Sekimoto H."/>
            <person name="Kawachi M."/>
            <person name="Minakuchi Y."/>
            <person name="Toyoda A."/>
            <person name="Nozaki H."/>
        </authorList>
    </citation>
    <scope>NUCLEOTIDE SEQUENCE [LARGE SCALE GENOMIC DNA]</scope>
    <source>
        <strain evidence="2 3">NIES-4468</strain>
    </source>
</reference>
<gene>
    <name evidence="2" type="ORF">VaNZ11_002449</name>
</gene>
<organism evidence="2 3">
    <name type="scientific">Volvox africanus</name>
    <dbReference type="NCBI Taxonomy" id="51714"/>
    <lineage>
        <taxon>Eukaryota</taxon>
        <taxon>Viridiplantae</taxon>
        <taxon>Chlorophyta</taxon>
        <taxon>core chlorophytes</taxon>
        <taxon>Chlorophyceae</taxon>
        <taxon>CS clade</taxon>
        <taxon>Chlamydomonadales</taxon>
        <taxon>Volvocaceae</taxon>
        <taxon>Volvox</taxon>
    </lineage>
</organism>